<dbReference type="PANTHER" id="PTHR43369">
    <property type="entry name" value="PHOSPHORIBOSYLGLYCINAMIDE FORMYLTRANSFERASE"/>
    <property type="match status" value="1"/>
</dbReference>
<sequence>MAAKCQILVMASGNGSNFQAVLNAIASGTIPNASICRLVVNRGKAYATTRADNNGIPWEYFNLISHGFQQKGERDPEKLQESRDKYDAALAEKVLASEPRPQLIVLAGWMYIFGEKFLDPVSAAGVKVINLHPALPGRYDGAHAYNRHPFSTNPGIANLRCDRIERAFADFQAGKLENNRTGIMVHNVIKQVDQGEAIITREVECLAGDDLEKLTERIHAHEQELLVEATAKVVGEILAKKQ</sequence>
<keyword evidence="4" id="KW-0658">Purine biosynthesis</keyword>
<protein>
    <recommendedName>
        <fullName evidence="2">phosphoribosylglycinamide formyltransferase 1</fullName>
        <ecNumber evidence="2">2.1.2.2</ecNumber>
    </recommendedName>
</protein>
<dbReference type="Proteomes" id="UP000036947">
    <property type="component" value="Unassembled WGS sequence"/>
</dbReference>
<dbReference type="STRING" id="1163406.A0A0L0N0X3"/>
<feature type="domain" description="Formyl transferase N-terminal" evidence="5">
    <location>
        <begin position="6"/>
        <end position="147"/>
    </location>
</feature>
<keyword evidence="7" id="KW-1185">Reference proteome</keyword>
<evidence type="ECO:0000313" key="6">
    <source>
        <dbReference type="EMBL" id="KND87747.1"/>
    </source>
</evidence>
<dbReference type="GO" id="GO:0006189">
    <property type="term" value="P:'de novo' IMP biosynthetic process"/>
    <property type="evidence" value="ECO:0007669"/>
    <property type="project" value="TreeGrafter"/>
</dbReference>
<keyword evidence="3 6" id="KW-0808">Transferase</keyword>
<evidence type="ECO:0000259" key="5">
    <source>
        <dbReference type="Pfam" id="PF00551"/>
    </source>
</evidence>
<evidence type="ECO:0000256" key="1">
    <source>
        <dbReference type="ARBA" id="ARBA00005054"/>
    </source>
</evidence>
<comment type="caution">
    <text evidence="6">The sequence shown here is derived from an EMBL/GenBank/DDBJ whole genome shotgun (WGS) entry which is preliminary data.</text>
</comment>
<accession>A0A0L0N0X3</accession>
<dbReference type="GO" id="GO:0005737">
    <property type="term" value="C:cytoplasm"/>
    <property type="evidence" value="ECO:0007669"/>
    <property type="project" value="TreeGrafter"/>
</dbReference>
<evidence type="ECO:0000256" key="4">
    <source>
        <dbReference type="ARBA" id="ARBA00022755"/>
    </source>
</evidence>
<name>A0A0L0N0X3_TOLOC</name>
<dbReference type="InterPro" id="IPR036477">
    <property type="entry name" value="Formyl_transf_N_sf"/>
</dbReference>
<proteinExistence type="predicted"/>
<dbReference type="OrthoDB" id="5575075at2759"/>
<evidence type="ECO:0000256" key="2">
    <source>
        <dbReference type="ARBA" id="ARBA00012254"/>
    </source>
</evidence>
<dbReference type="PANTHER" id="PTHR43369:SF2">
    <property type="entry name" value="PHOSPHORIBOSYLGLYCINAMIDE FORMYLTRANSFERASE"/>
    <property type="match status" value="1"/>
</dbReference>
<dbReference type="Gene3D" id="3.40.50.170">
    <property type="entry name" value="Formyl transferase, N-terminal domain"/>
    <property type="match status" value="1"/>
</dbReference>
<reference evidence="6 7" key="1">
    <citation type="journal article" date="2015" name="BMC Genomics">
        <title>The genome of the truffle-parasite Tolypocladium ophioglossoides and the evolution of antifungal peptaibiotics.</title>
        <authorList>
            <person name="Quandt C.A."/>
            <person name="Bushley K.E."/>
            <person name="Spatafora J.W."/>
        </authorList>
    </citation>
    <scope>NUCLEOTIDE SEQUENCE [LARGE SCALE GENOMIC DNA]</scope>
    <source>
        <strain evidence="6 7">CBS 100239</strain>
    </source>
</reference>
<comment type="pathway">
    <text evidence="1">Purine metabolism; IMP biosynthesis via de novo pathway; N(2)-formyl-N(1)-(5-phospho-D-ribosyl)glycinamide from N(1)-(5-phospho-D-ribosyl)glycinamide (10-formyl THF route): step 1/1.</text>
</comment>
<dbReference type="EMBL" id="LFRF01000032">
    <property type="protein sequence ID" value="KND87747.1"/>
    <property type="molecule type" value="Genomic_DNA"/>
</dbReference>
<gene>
    <name evidence="6" type="ORF">TOPH_07599</name>
</gene>
<dbReference type="InterPro" id="IPR002376">
    <property type="entry name" value="Formyl_transf_N"/>
</dbReference>
<organism evidence="6 7">
    <name type="scientific">Tolypocladium ophioglossoides (strain CBS 100239)</name>
    <name type="common">Snaketongue truffleclub</name>
    <name type="synonym">Elaphocordyceps ophioglossoides</name>
    <dbReference type="NCBI Taxonomy" id="1163406"/>
    <lineage>
        <taxon>Eukaryota</taxon>
        <taxon>Fungi</taxon>
        <taxon>Dikarya</taxon>
        <taxon>Ascomycota</taxon>
        <taxon>Pezizomycotina</taxon>
        <taxon>Sordariomycetes</taxon>
        <taxon>Hypocreomycetidae</taxon>
        <taxon>Hypocreales</taxon>
        <taxon>Ophiocordycipitaceae</taxon>
        <taxon>Tolypocladium</taxon>
    </lineage>
</organism>
<dbReference type="Pfam" id="PF00551">
    <property type="entry name" value="Formyl_trans_N"/>
    <property type="match status" value="2"/>
</dbReference>
<dbReference type="AlphaFoldDB" id="A0A0L0N0X3"/>
<feature type="domain" description="Formyl transferase N-terminal" evidence="5">
    <location>
        <begin position="179"/>
        <end position="230"/>
    </location>
</feature>
<dbReference type="SUPFAM" id="SSF53328">
    <property type="entry name" value="Formyltransferase"/>
    <property type="match status" value="1"/>
</dbReference>
<dbReference type="EC" id="2.1.2.2" evidence="2"/>
<evidence type="ECO:0000256" key="3">
    <source>
        <dbReference type="ARBA" id="ARBA00022679"/>
    </source>
</evidence>
<evidence type="ECO:0000313" key="7">
    <source>
        <dbReference type="Proteomes" id="UP000036947"/>
    </source>
</evidence>
<dbReference type="GO" id="GO:0004644">
    <property type="term" value="F:phosphoribosylglycinamide formyltransferase activity"/>
    <property type="evidence" value="ECO:0007669"/>
    <property type="project" value="UniProtKB-EC"/>
</dbReference>